<organism evidence="2 3">
    <name type="scientific">Recurvomyces mirabilis</name>
    <dbReference type="NCBI Taxonomy" id="574656"/>
    <lineage>
        <taxon>Eukaryota</taxon>
        <taxon>Fungi</taxon>
        <taxon>Dikarya</taxon>
        <taxon>Ascomycota</taxon>
        <taxon>Pezizomycotina</taxon>
        <taxon>Dothideomycetes</taxon>
        <taxon>Dothideomycetidae</taxon>
        <taxon>Mycosphaerellales</taxon>
        <taxon>Teratosphaeriaceae</taxon>
        <taxon>Recurvomyces</taxon>
    </lineage>
</organism>
<reference evidence="2" key="1">
    <citation type="submission" date="2023-07" db="EMBL/GenBank/DDBJ databases">
        <title>Black Yeasts Isolated from many extreme environments.</title>
        <authorList>
            <person name="Coleine C."/>
            <person name="Stajich J.E."/>
            <person name="Selbmann L."/>
        </authorList>
    </citation>
    <scope>NUCLEOTIDE SEQUENCE</scope>
    <source>
        <strain evidence="2">CCFEE 5485</strain>
    </source>
</reference>
<proteinExistence type="predicted"/>
<dbReference type="AlphaFoldDB" id="A0AAE1C512"/>
<accession>A0AAE1C512</accession>
<feature type="region of interest" description="Disordered" evidence="1">
    <location>
        <begin position="1"/>
        <end position="28"/>
    </location>
</feature>
<keyword evidence="3" id="KW-1185">Reference proteome</keyword>
<evidence type="ECO:0000313" key="3">
    <source>
        <dbReference type="Proteomes" id="UP001274830"/>
    </source>
</evidence>
<sequence>MPVKRPHYLMTTSDHKDTTPESCDSSSASCKRTTLKEGIAILNAQADPGIAGYGVSTPDRVFRWVETQRQQLQDHNNKYLAQEAFTHLPDFAEKDEKFSSDVLEAWDPKGRYYLLAPVKFGEAYTGIDQEGLVKYQSAQLRLKREVCGSRPTYEMSRSEGVVEKWRRGVLQVA</sequence>
<comment type="caution">
    <text evidence="2">The sequence shown here is derived from an EMBL/GenBank/DDBJ whole genome shotgun (WGS) entry which is preliminary data.</text>
</comment>
<evidence type="ECO:0000313" key="2">
    <source>
        <dbReference type="EMBL" id="KAK3678347.1"/>
    </source>
</evidence>
<protein>
    <submittedName>
        <fullName evidence="2">Uncharacterized protein</fullName>
    </submittedName>
</protein>
<name>A0AAE1C512_9PEZI</name>
<dbReference type="EMBL" id="JAUTXT010000004">
    <property type="protein sequence ID" value="KAK3678347.1"/>
    <property type="molecule type" value="Genomic_DNA"/>
</dbReference>
<evidence type="ECO:0000256" key="1">
    <source>
        <dbReference type="SAM" id="MobiDB-lite"/>
    </source>
</evidence>
<dbReference type="Proteomes" id="UP001274830">
    <property type="component" value="Unassembled WGS sequence"/>
</dbReference>
<gene>
    <name evidence="2" type="ORF">LTR78_001644</name>
</gene>